<evidence type="ECO:0000313" key="4">
    <source>
        <dbReference type="Proteomes" id="UP000648187"/>
    </source>
</evidence>
<dbReference type="AlphaFoldDB" id="A0A835GNP9"/>
<keyword evidence="1" id="KW-1133">Transmembrane helix</keyword>
<name>A0A835GNP9_SPOEX</name>
<comment type="caution">
    <text evidence="3">The sequence shown here is derived from an EMBL/GenBank/DDBJ whole genome shotgun (WGS) entry which is preliminary data.</text>
</comment>
<accession>A0A835GNP9</accession>
<keyword evidence="1" id="KW-0472">Membrane</keyword>
<reference evidence="3" key="1">
    <citation type="submission" date="2020-08" db="EMBL/GenBank/DDBJ databases">
        <title>Spodoptera exigua strain:BAW_Kor-Di-RS1 Genome sequencing and assembly.</title>
        <authorList>
            <person name="Kim J."/>
            <person name="Nam H.Y."/>
            <person name="Kwon M."/>
            <person name="Choi J.H."/>
            <person name="Cho S.R."/>
            <person name="Kim G.-H."/>
        </authorList>
    </citation>
    <scope>NUCLEOTIDE SEQUENCE</scope>
    <source>
        <strain evidence="3">BAW_Kor-Di-RS1</strain>
        <tissue evidence="3">Whole-body</tissue>
    </source>
</reference>
<dbReference type="Proteomes" id="UP000648187">
    <property type="component" value="Unassembled WGS sequence"/>
</dbReference>
<keyword evidence="1" id="KW-0812">Transmembrane</keyword>
<organism evidence="3 4">
    <name type="scientific">Spodoptera exigua</name>
    <name type="common">Beet armyworm</name>
    <name type="synonym">Noctua fulgens</name>
    <dbReference type="NCBI Taxonomy" id="7107"/>
    <lineage>
        <taxon>Eukaryota</taxon>
        <taxon>Metazoa</taxon>
        <taxon>Ecdysozoa</taxon>
        <taxon>Arthropoda</taxon>
        <taxon>Hexapoda</taxon>
        <taxon>Insecta</taxon>
        <taxon>Pterygota</taxon>
        <taxon>Neoptera</taxon>
        <taxon>Endopterygota</taxon>
        <taxon>Lepidoptera</taxon>
        <taxon>Glossata</taxon>
        <taxon>Ditrysia</taxon>
        <taxon>Noctuoidea</taxon>
        <taxon>Noctuidae</taxon>
        <taxon>Amphipyrinae</taxon>
        <taxon>Spodoptera</taxon>
    </lineage>
</organism>
<keyword evidence="4" id="KW-1185">Reference proteome</keyword>
<evidence type="ECO:0000256" key="2">
    <source>
        <dbReference type="SAM" id="SignalP"/>
    </source>
</evidence>
<feature type="transmembrane region" description="Helical" evidence="1">
    <location>
        <begin position="57"/>
        <end position="79"/>
    </location>
</feature>
<gene>
    <name evidence="3" type="ORF">HW555_003417</name>
</gene>
<protein>
    <submittedName>
        <fullName evidence="3">Uncharacterized protein</fullName>
    </submittedName>
</protein>
<proteinExistence type="predicted"/>
<evidence type="ECO:0000313" key="3">
    <source>
        <dbReference type="EMBL" id="KAF9420356.1"/>
    </source>
</evidence>
<feature type="chain" id="PRO_5032756916" evidence="2">
    <location>
        <begin position="19"/>
        <end position="126"/>
    </location>
</feature>
<sequence length="126" mass="14386">MKAFVVILIIMISSAVEGSDKSEKSNEVEPRGKAKYALITNLAILLAAKVGLYKLVLVIALTVASLKILLIMVWATVIYKHVPDPYLHYQKSEPFPHFQDKYAHHREGYQALDLIADFIKKRQRRH</sequence>
<evidence type="ECO:0000256" key="1">
    <source>
        <dbReference type="SAM" id="Phobius"/>
    </source>
</evidence>
<keyword evidence="2" id="KW-0732">Signal</keyword>
<feature type="signal peptide" evidence="2">
    <location>
        <begin position="1"/>
        <end position="18"/>
    </location>
</feature>
<dbReference type="EMBL" id="JACKWZ010000033">
    <property type="protein sequence ID" value="KAF9420356.1"/>
    <property type="molecule type" value="Genomic_DNA"/>
</dbReference>